<evidence type="ECO:0000313" key="1">
    <source>
        <dbReference type="EMBL" id="KAE9534010.1"/>
    </source>
</evidence>
<organism evidence="1 2">
    <name type="scientific">Aphis glycines</name>
    <name type="common">Soybean aphid</name>
    <dbReference type="NCBI Taxonomy" id="307491"/>
    <lineage>
        <taxon>Eukaryota</taxon>
        <taxon>Metazoa</taxon>
        <taxon>Ecdysozoa</taxon>
        <taxon>Arthropoda</taxon>
        <taxon>Hexapoda</taxon>
        <taxon>Insecta</taxon>
        <taxon>Pterygota</taxon>
        <taxon>Neoptera</taxon>
        <taxon>Paraneoptera</taxon>
        <taxon>Hemiptera</taxon>
        <taxon>Sternorrhyncha</taxon>
        <taxon>Aphidomorpha</taxon>
        <taxon>Aphidoidea</taxon>
        <taxon>Aphididae</taxon>
        <taxon>Aphidini</taxon>
        <taxon>Aphis</taxon>
        <taxon>Aphis</taxon>
    </lineage>
</organism>
<protein>
    <submittedName>
        <fullName evidence="1">Uncharacterized protein</fullName>
    </submittedName>
</protein>
<dbReference type="Proteomes" id="UP000475862">
    <property type="component" value="Unassembled WGS sequence"/>
</dbReference>
<keyword evidence="2" id="KW-1185">Reference proteome</keyword>
<dbReference type="EMBL" id="VYZN01000030">
    <property type="protein sequence ID" value="KAE9534010.1"/>
    <property type="molecule type" value="Genomic_DNA"/>
</dbReference>
<comment type="caution">
    <text evidence="1">The sequence shown here is derived from an EMBL/GenBank/DDBJ whole genome shotgun (WGS) entry which is preliminary data.</text>
</comment>
<accession>A0A6G0TJI9</accession>
<feature type="non-terminal residue" evidence="1">
    <location>
        <position position="256"/>
    </location>
</feature>
<evidence type="ECO:0000313" key="2">
    <source>
        <dbReference type="Proteomes" id="UP000475862"/>
    </source>
</evidence>
<proteinExistence type="predicted"/>
<reference evidence="1 2" key="1">
    <citation type="submission" date="2019-08" db="EMBL/GenBank/DDBJ databases">
        <title>The genome of the soybean aphid Biotype 1, its phylome, world population structure and adaptation to the North American continent.</title>
        <authorList>
            <person name="Giordano R."/>
            <person name="Donthu R.K."/>
            <person name="Hernandez A.G."/>
            <person name="Wright C.L."/>
            <person name="Zimin A.V."/>
        </authorList>
    </citation>
    <scope>NUCLEOTIDE SEQUENCE [LARGE SCALE GENOMIC DNA]</scope>
    <source>
        <tissue evidence="1">Whole aphids</tissue>
    </source>
</reference>
<gene>
    <name evidence="1" type="ORF">AGLY_008746</name>
</gene>
<dbReference type="AlphaFoldDB" id="A0A6G0TJI9"/>
<name>A0A6G0TJI9_APHGL</name>
<sequence length="256" mass="29973">MYGEPCIKFQKLSYKRKNFYDFPSQNYLQIFAILTYFLIKNLVSNFQDFMVSQKNFYRYLKKKYLEKLKISIFLSYSKIKNSILTKTGFARAEVKKRSIFTALNVVDRHKKKTHIIVKSIHSSLRSESKTASLLMLCYEDHDTMHTLETHLTFTIGELLNLVKTIIALKRIFLGHFSVPAFARRYAAAYLMRRSRYYIAIHEGLEKCSSKQCGEADSCCSCSQFMTTCSEIIETILKKNQDLNKFISERKNRGEDT</sequence>